<dbReference type="AlphaFoldDB" id="A0A7W6AN76"/>
<sequence>MARESDNAAVRLFCLPYAGGSAMAYARWRRLLPSWIAAELVEFPGRGARMDEPLGTDPHDLAWRLADEIGERLDQPYALFGHSLGAVVAYELAHVLVARGAPLPLVLFASGTEAPSVRDDSDWRRPRSDAELIAELRAMRGTPEEAIASSELMETILPILRADFLMCGAFAYRPRRKLPCPIHTLGGTEDDCAVAALEAWGRETEAGFRLDLVPGSHFFIHERQAEVLGLIEKDLAERLPKAALAATA</sequence>
<keyword evidence="6" id="KW-1185">Reference proteome</keyword>
<dbReference type="InterPro" id="IPR001031">
    <property type="entry name" value="Thioesterase"/>
</dbReference>
<comment type="caution">
    <text evidence="4">The sequence shown here is derived from an EMBL/GenBank/DDBJ whole genome shotgun (WGS) entry which is preliminary data.</text>
</comment>
<dbReference type="GO" id="GO:0008610">
    <property type="term" value="P:lipid biosynthetic process"/>
    <property type="evidence" value="ECO:0007669"/>
    <property type="project" value="TreeGrafter"/>
</dbReference>
<protein>
    <submittedName>
        <fullName evidence="3 4">Thioesterase</fullName>
    </submittedName>
</protein>
<dbReference type="InterPro" id="IPR012223">
    <property type="entry name" value="TEII"/>
</dbReference>
<name>A0A7W6AN76_9HYPH</name>
<evidence type="ECO:0000313" key="6">
    <source>
        <dbReference type="Proteomes" id="UP001156881"/>
    </source>
</evidence>
<dbReference type="PANTHER" id="PTHR11487:SF0">
    <property type="entry name" value="S-ACYL FATTY ACID SYNTHASE THIOESTERASE, MEDIUM CHAIN"/>
    <property type="match status" value="1"/>
</dbReference>
<proteinExistence type="inferred from homology"/>
<evidence type="ECO:0000313" key="5">
    <source>
        <dbReference type="Proteomes" id="UP000517759"/>
    </source>
</evidence>
<evidence type="ECO:0000313" key="3">
    <source>
        <dbReference type="EMBL" id="GLS47000.1"/>
    </source>
</evidence>
<gene>
    <name evidence="3" type="ORF">GCM10007884_50000</name>
    <name evidence="4" type="ORF">GGR33_003669</name>
</gene>
<evidence type="ECO:0000256" key="1">
    <source>
        <dbReference type="ARBA" id="ARBA00007169"/>
    </source>
</evidence>
<dbReference type="Proteomes" id="UP000517759">
    <property type="component" value="Unassembled WGS sequence"/>
</dbReference>
<dbReference type="Pfam" id="PF00975">
    <property type="entry name" value="Thioesterase"/>
    <property type="match status" value="1"/>
</dbReference>
<reference evidence="3" key="4">
    <citation type="submission" date="2023-01" db="EMBL/GenBank/DDBJ databases">
        <title>Draft genome sequence of Methylobacterium brachythecii strain NBRC 107710.</title>
        <authorList>
            <person name="Sun Q."/>
            <person name="Mori K."/>
        </authorList>
    </citation>
    <scope>NUCLEOTIDE SEQUENCE</scope>
    <source>
        <strain evidence="3">NBRC 107710</strain>
    </source>
</reference>
<dbReference type="EMBL" id="JACIDN010000006">
    <property type="protein sequence ID" value="MBB3904155.1"/>
    <property type="molecule type" value="Genomic_DNA"/>
</dbReference>
<evidence type="ECO:0000313" key="4">
    <source>
        <dbReference type="EMBL" id="MBB3904155.1"/>
    </source>
</evidence>
<comment type="similarity">
    <text evidence="1">Belongs to the thioesterase family.</text>
</comment>
<dbReference type="InterPro" id="IPR029058">
    <property type="entry name" value="AB_hydrolase_fold"/>
</dbReference>
<dbReference type="SUPFAM" id="SSF53474">
    <property type="entry name" value="alpha/beta-Hydrolases"/>
    <property type="match status" value="1"/>
</dbReference>
<dbReference type="EMBL" id="BSPG01000067">
    <property type="protein sequence ID" value="GLS47000.1"/>
    <property type="molecule type" value="Genomic_DNA"/>
</dbReference>
<organism evidence="4 5">
    <name type="scientific">Methylobacterium brachythecii</name>
    <dbReference type="NCBI Taxonomy" id="1176177"/>
    <lineage>
        <taxon>Bacteria</taxon>
        <taxon>Pseudomonadati</taxon>
        <taxon>Pseudomonadota</taxon>
        <taxon>Alphaproteobacteria</taxon>
        <taxon>Hyphomicrobiales</taxon>
        <taxon>Methylobacteriaceae</taxon>
        <taxon>Methylobacterium</taxon>
    </lineage>
</organism>
<evidence type="ECO:0000259" key="2">
    <source>
        <dbReference type="Pfam" id="PF00975"/>
    </source>
</evidence>
<dbReference type="Gene3D" id="3.40.50.1820">
    <property type="entry name" value="alpha/beta hydrolase"/>
    <property type="match status" value="1"/>
</dbReference>
<dbReference type="PANTHER" id="PTHR11487">
    <property type="entry name" value="THIOESTERASE"/>
    <property type="match status" value="1"/>
</dbReference>
<reference evidence="6" key="2">
    <citation type="journal article" date="2019" name="Int. J. Syst. Evol. Microbiol.">
        <title>The Global Catalogue of Microorganisms (GCM) 10K type strain sequencing project: providing services to taxonomists for standard genome sequencing and annotation.</title>
        <authorList>
            <consortium name="The Broad Institute Genomics Platform"/>
            <consortium name="The Broad Institute Genome Sequencing Center for Infectious Disease"/>
            <person name="Wu L."/>
            <person name="Ma J."/>
        </authorList>
    </citation>
    <scope>NUCLEOTIDE SEQUENCE [LARGE SCALE GENOMIC DNA]</scope>
    <source>
        <strain evidence="6">NBRC 107710</strain>
    </source>
</reference>
<reference evidence="3" key="1">
    <citation type="journal article" date="2014" name="Int. J. Syst. Evol. Microbiol.">
        <title>Complete genome of a new Firmicutes species belonging to the dominant human colonic microbiota ('Ruminococcus bicirculans') reveals two chromosomes and a selective capacity to utilize plant glucans.</title>
        <authorList>
            <consortium name="NISC Comparative Sequencing Program"/>
            <person name="Wegmann U."/>
            <person name="Louis P."/>
            <person name="Goesmann A."/>
            <person name="Henrissat B."/>
            <person name="Duncan S.H."/>
            <person name="Flint H.J."/>
        </authorList>
    </citation>
    <scope>NUCLEOTIDE SEQUENCE</scope>
    <source>
        <strain evidence="3">NBRC 107710</strain>
    </source>
</reference>
<reference evidence="4 5" key="3">
    <citation type="submission" date="2020-08" db="EMBL/GenBank/DDBJ databases">
        <title>Genomic Encyclopedia of Type Strains, Phase IV (KMG-IV): sequencing the most valuable type-strain genomes for metagenomic binning, comparative biology and taxonomic classification.</title>
        <authorList>
            <person name="Goeker M."/>
        </authorList>
    </citation>
    <scope>NUCLEOTIDE SEQUENCE [LARGE SCALE GENOMIC DNA]</scope>
    <source>
        <strain evidence="4 5">DSM 24105</strain>
    </source>
</reference>
<feature type="domain" description="Thioesterase" evidence="2">
    <location>
        <begin position="11"/>
        <end position="234"/>
    </location>
</feature>
<dbReference type="RefSeq" id="WP_284212176.1">
    <property type="nucleotide sequence ID" value="NZ_BSPG01000067.1"/>
</dbReference>
<accession>A0A7W6AN76</accession>
<dbReference type="Proteomes" id="UP001156881">
    <property type="component" value="Unassembled WGS sequence"/>
</dbReference>